<gene>
    <name evidence="2" type="ORF">ZYGR_0P02180</name>
</gene>
<feature type="compositionally biased region" description="Polar residues" evidence="1">
    <location>
        <begin position="294"/>
        <end position="305"/>
    </location>
</feature>
<feature type="compositionally biased region" description="Polar residues" evidence="1">
    <location>
        <begin position="123"/>
        <end position="136"/>
    </location>
</feature>
<accession>A0A1Q3A1R2</accession>
<feature type="compositionally biased region" description="Basic and acidic residues" evidence="1">
    <location>
        <begin position="306"/>
        <end position="319"/>
    </location>
</feature>
<feature type="compositionally biased region" description="Polar residues" evidence="1">
    <location>
        <begin position="36"/>
        <end position="61"/>
    </location>
</feature>
<name>A0A1Q3A1R2_ZYGRO</name>
<dbReference type="AlphaFoldDB" id="A0A1Q3A1R2"/>
<dbReference type="EMBL" id="BDGX01000016">
    <property type="protein sequence ID" value="GAV49573.1"/>
    <property type="molecule type" value="Genomic_DNA"/>
</dbReference>
<proteinExistence type="predicted"/>
<feature type="compositionally biased region" description="Low complexity" evidence="1">
    <location>
        <begin position="113"/>
        <end position="122"/>
    </location>
</feature>
<feature type="region of interest" description="Disordered" evidence="1">
    <location>
        <begin position="1"/>
        <end position="244"/>
    </location>
</feature>
<feature type="compositionally biased region" description="Basic and acidic residues" evidence="1">
    <location>
        <begin position="103"/>
        <end position="112"/>
    </location>
</feature>
<feature type="compositionally biased region" description="Basic and acidic residues" evidence="1">
    <location>
        <begin position="18"/>
        <end position="34"/>
    </location>
</feature>
<organism evidence="2 3">
    <name type="scientific">Zygosaccharomyces rouxii</name>
    <dbReference type="NCBI Taxonomy" id="4956"/>
    <lineage>
        <taxon>Eukaryota</taxon>
        <taxon>Fungi</taxon>
        <taxon>Dikarya</taxon>
        <taxon>Ascomycota</taxon>
        <taxon>Saccharomycotina</taxon>
        <taxon>Saccharomycetes</taxon>
        <taxon>Saccharomycetales</taxon>
        <taxon>Saccharomycetaceae</taxon>
        <taxon>Zygosaccharomyces</taxon>
    </lineage>
</organism>
<feature type="compositionally biased region" description="Polar residues" evidence="1">
    <location>
        <begin position="147"/>
        <end position="160"/>
    </location>
</feature>
<evidence type="ECO:0000256" key="1">
    <source>
        <dbReference type="SAM" id="MobiDB-lite"/>
    </source>
</evidence>
<feature type="compositionally biased region" description="Basic and acidic residues" evidence="1">
    <location>
        <begin position="84"/>
        <end position="94"/>
    </location>
</feature>
<comment type="caution">
    <text evidence="2">The sequence shown here is derived from an EMBL/GenBank/DDBJ whole genome shotgun (WGS) entry which is preliminary data.</text>
</comment>
<feature type="region of interest" description="Disordered" evidence="1">
    <location>
        <begin position="263"/>
        <end position="319"/>
    </location>
</feature>
<protein>
    <submittedName>
        <fullName evidence="2">Uncharacterized protein</fullName>
    </submittedName>
</protein>
<dbReference type="OrthoDB" id="4068767at2759"/>
<dbReference type="OMA" id="DARMYST"/>
<dbReference type="Proteomes" id="UP000187013">
    <property type="component" value="Unassembled WGS sequence"/>
</dbReference>
<dbReference type="eggNOG" id="ENOG502S0IJ">
    <property type="taxonomic scope" value="Eukaryota"/>
</dbReference>
<evidence type="ECO:0000313" key="3">
    <source>
        <dbReference type="Proteomes" id="UP000187013"/>
    </source>
</evidence>
<reference evidence="2 3" key="1">
    <citation type="submission" date="2016-08" db="EMBL/GenBank/DDBJ databases">
        <title>Draft genome sequence of allopolyploid Zygosaccharomyces rouxii.</title>
        <authorList>
            <person name="Watanabe J."/>
            <person name="Uehara K."/>
            <person name="Mogi Y."/>
            <person name="Tsukioka Y."/>
        </authorList>
    </citation>
    <scope>NUCLEOTIDE SEQUENCE [LARGE SCALE GENOMIC DNA]</scope>
    <source>
        <strain evidence="2 3">NBRC 110957</strain>
    </source>
</reference>
<evidence type="ECO:0000313" key="2">
    <source>
        <dbReference type="EMBL" id="GAV49573.1"/>
    </source>
</evidence>
<sequence length="319" mass="35499">MRQDNPMVAPSLVGDSVRNVDDAHSSESRDEPIDHATSSSMVLNKIQPQSGSVDGSYTTVDELNREGALLTDEMDMDQVVNATDKVHEDPDEHRKWLKSLKKKQLEQSRDHSNNNNNKSNGSLTASPVHSSESKSLLGSVDLGDDQITFSPQSKSRSAIRNSYGEFIRDESHRPHLAKGESYQSAGGTGETLPIDEKEERLGRRTARSLDTGSREYLRSLSRSLSRDPAAHRRNQQVSTAEAGESLENARLYSTNNYSISQADLEHAPHIIQTLKEEPEESEESHNHHKHVQTPKRSNASPSSKDTISEEHATHEARHL</sequence>